<keyword evidence="1" id="KW-0812">Transmembrane</keyword>
<accession>A0ABV2CM25</accession>
<keyword evidence="4" id="KW-1185">Reference proteome</keyword>
<proteinExistence type="predicted"/>
<organism evidence="3 4">
    <name type="scientific">Uliginosibacterium paludis</name>
    <dbReference type="NCBI Taxonomy" id="1615952"/>
    <lineage>
        <taxon>Bacteria</taxon>
        <taxon>Pseudomonadati</taxon>
        <taxon>Pseudomonadota</taxon>
        <taxon>Betaproteobacteria</taxon>
        <taxon>Rhodocyclales</taxon>
        <taxon>Zoogloeaceae</taxon>
        <taxon>Uliginosibacterium</taxon>
    </lineage>
</organism>
<feature type="transmembrane region" description="Helical" evidence="1">
    <location>
        <begin position="123"/>
        <end position="143"/>
    </location>
</feature>
<dbReference type="Proteomes" id="UP001548590">
    <property type="component" value="Unassembled WGS sequence"/>
</dbReference>
<comment type="caution">
    <text evidence="3">The sequence shown here is derived from an EMBL/GenBank/DDBJ whole genome shotgun (WGS) entry which is preliminary data.</text>
</comment>
<name>A0ABV2CM25_9RHOO</name>
<keyword evidence="1" id="KW-1133">Transmembrane helix</keyword>
<feature type="signal peptide" evidence="2">
    <location>
        <begin position="1"/>
        <end position="20"/>
    </location>
</feature>
<evidence type="ECO:0000256" key="2">
    <source>
        <dbReference type="SAM" id="SignalP"/>
    </source>
</evidence>
<evidence type="ECO:0008006" key="5">
    <source>
        <dbReference type="Google" id="ProtNLM"/>
    </source>
</evidence>
<keyword evidence="1" id="KW-0472">Membrane</keyword>
<protein>
    <recommendedName>
        <fullName evidence="5">DUF3592 domain-containing protein</fullName>
    </recommendedName>
</protein>
<evidence type="ECO:0000256" key="1">
    <source>
        <dbReference type="SAM" id="Phobius"/>
    </source>
</evidence>
<gene>
    <name evidence="3" type="ORF">ABVT11_03895</name>
</gene>
<dbReference type="RefSeq" id="WP_345923995.1">
    <property type="nucleotide sequence ID" value="NZ_JBDIVF010000001.1"/>
</dbReference>
<reference evidence="3 4" key="1">
    <citation type="submission" date="2024-07" db="EMBL/GenBank/DDBJ databases">
        <title>Uliginosibacterium paludis KCTC:42655.</title>
        <authorList>
            <person name="Kim M.K."/>
        </authorList>
    </citation>
    <scope>NUCLEOTIDE SEQUENCE [LARGE SCALE GENOMIC DNA]</scope>
    <source>
        <strain evidence="3 4">KCTC 42655</strain>
    </source>
</reference>
<feature type="chain" id="PRO_5046003655" description="DUF3592 domain-containing protein" evidence="2">
    <location>
        <begin position="21"/>
        <end position="154"/>
    </location>
</feature>
<keyword evidence="2" id="KW-0732">Signal</keyword>
<dbReference type="EMBL" id="JBEWLZ010000002">
    <property type="protein sequence ID" value="MET1488955.1"/>
    <property type="molecule type" value="Genomic_DNA"/>
</dbReference>
<evidence type="ECO:0000313" key="4">
    <source>
        <dbReference type="Proteomes" id="UP001548590"/>
    </source>
</evidence>
<evidence type="ECO:0000313" key="3">
    <source>
        <dbReference type="EMBL" id="MET1488955.1"/>
    </source>
</evidence>
<sequence length="154" mass="16989">MRVMLKVVLILLGMADLALAAQAIASGLRWANQAHYREAHFIVTGSVAGTRRSSPWLKGEIEGAAERFQDSSVSAEEWPDVVARMPVGAAIPVRYNPGMTSMRFGSESLRVISRDWRFERDRAFLAFYFGGLFLPTLIGALALRLTRPGKPAQP</sequence>